<dbReference type="NCBIfam" id="NF004776">
    <property type="entry name" value="PRK06116.1"/>
    <property type="match status" value="1"/>
</dbReference>
<dbReference type="PRINTS" id="PR00368">
    <property type="entry name" value="FADPNR"/>
</dbReference>
<keyword evidence="8 12" id="KW-0676">Redox-active center</keyword>
<dbReference type="InterPro" id="IPR012999">
    <property type="entry name" value="Pyr_OxRdtase_I_AS"/>
</dbReference>
<dbReference type="GO" id="GO:0034599">
    <property type="term" value="P:cellular response to oxidative stress"/>
    <property type="evidence" value="ECO:0007669"/>
    <property type="project" value="TreeGrafter"/>
</dbReference>
<dbReference type="PANTHER" id="PTHR42737:SF2">
    <property type="entry name" value="GLUTATHIONE REDUCTASE"/>
    <property type="match status" value="1"/>
</dbReference>
<comment type="similarity">
    <text evidence="1 12">Belongs to the class-I pyridine nucleotide-disulfide oxidoreductase family.</text>
</comment>
<keyword evidence="10" id="KW-0547">Nucleotide-binding</keyword>
<comment type="subunit">
    <text evidence="2">Homodimer.</text>
</comment>
<dbReference type="RefSeq" id="WP_096005970.1">
    <property type="nucleotide sequence ID" value="NZ_JBLWUL010000008.1"/>
</dbReference>
<dbReference type="EMBL" id="NTMR01000026">
    <property type="protein sequence ID" value="PBK02964.1"/>
    <property type="molecule type" value="Genomic_DNA"/>
</dbReference>
<evidence type="ECO:0000256" key="5">
    <source>
        <dbReference type="ARBA" id="ARBA00022857"/>
    </source>
</evidence>
<evidence type="ECO:0000256" key="9">
    <source>
        <dbReference type="PIRSR" id="PIRSR000350-2"/>
    </source>
</evidence>
<accession>A0A2A3MEH6</accession>
<keyword evidence="6 12" id="KW-0560">Oxidoreductase</keyword>
<dbReference type="GO" id="GO:0004362">
    <property type="term" value="F:glutathione-disulfide reductase (NADPH) activity"/>
    <property type="evidence" value="ECO:0007669"/>
    <property type="project" value="TreeGrafter"/>
</dbReference>
<feature type="binding site" evidence="10">
    <location>
        <begin position="174"/>
        <end position="181"/>
    </location>
    <ligand>
        <name>NAD(+)</name>
        <dbReference type="ChEBI" id="CHEBI:57540"/>
    </ligand>
</feature>
<dbReference type="InterPro" id="IPR016156">
    <property type="entry name" value="FAD/NAD-linked_Rdtase_dimer_sf"/>
</dbReference>
<feature type="domain" description="Pyridine nucleotide-disulphide oxidoreductase dimerisation" evidence="13">
    <location>
        <begin position="339"/>
        <end position="447"/>
    </location>
</feature>
<keyword evidence="16" id="KW-1185">Reference proteome</keyword>
<evidence type="ECO:0000256" key="12">
    <source>
        <dbReference type="RuleBase" id="RU003691"/>
    </source>
</evidence>
<evidence type="ECO:0000256" key="4">
    <source>
        <dbReference type="ARBA" id="ARBA00022827"/>
    </source>
</evidence>
<dbReference type="Pfam" id="PF02852">
    <property type="entry name" value="Pyr_redox_dim"/>
    <property type="match status" value="1"/>
</dbReference>
<dbReference type="GO" id="GO:0005829">
    <property type="term" value="C:cytosol"/>
    <property type="evidence" value="ECO:0007669"/>
    <property type="project" value="TreeGrafter"/>
</dbReference>
<dbReference type="SUPFAM" id="SSF51905">
    <property type="entry name" value="FAD/NAD(P)-binding domain"/>
    <property type="match status" value="1"/>
</dbReference>
<dbReference type="InterPro" id="IPR046952">
    <property type="entry name" value="GSHR/TRXR-like"/>
</dbReference>
<evidence type="ECO:0000256" key="7">
    <source>
        <dbReference type="ARBA" id="ARBA00023157"/>
    </source>
</evidence>
<dbReference type="GO" id="GO:0045454">
    <property type="term" value="P:cell redox homeostasis"/>
    <property type="evidence" value="ECO:0007669"/>
    <property type="project" value="InterPro"/>
</dbReference>
<evidence type="ECO:0000256" key="8">
    <source>
        <dbReference type="ARBA" id="ARBA00023284"/>
    </source>
</evidence>
<gene>
    <name evidence="15" type="ORF">CNQ84_16685</name>
</gene>
<feature type="binding site" evidence="10">
    <location>
        <position position="303"/>
    </location>
    <ligand>
        <name>FAD</name>
        <dbReference type="ChEBI" id="CHEBI:57692"/>
    </ligand>
</feature>
<evidence type="ECO:0000259" key="14">
    <source>
        <dbReference type="Pfam" id="PF07992"/>
    </source>
</evidence>
<name>A0A2A3MEH6_9PSED</name>
<sequence>MSQYDFDLFVIGAGSGGVRASRMAAGFGARVAVAEDRYLGGTCVNVGCVPKKLFAYAAHFAEDLEDAAGYGWNLTADSFDWPRLVANKNAEIIRLNGIYRNLLTSAGVQLLEGRARLLDSHHVEVNGQRYSAERILIATGGWPFIPDFPGREHVISSNEVFFLEQLPKRVLVVGGGYIAIEFAGIFHGLGCDTTQLYRGELFLRGFDQGVREHMAHVLKEKGLDLRFNSDVARIERNSDGSLEVQLDNGEYLQTDLVLYATGRRPHVDGLGLENTDVELDAKGNIQVNAHYQTTDPSIFAIGDVTDTVELTPVALAEGMALARWLYKPDEYRAVDYDDIPTAVFCIPNIATLGLSEEAARAKGHKLKIYESRFRAMRNTLAGRAEQSFMKLIVDQQSDKVLGVHMVGPEAGEIVQGLAVAVKAGATKAVFDATLGIHPTAAEEFVTMRTPSRED</sequence>
<dbReference type="InterPro" id="IPR023753">
    <property type="entry name" value="FAD/NAD-binding_dom"/>
</dbReference>
<dbReference type="InterPro" id="IPR004099">
    <property type="entry name" value="Pyr_nucl-diS_OxRdtase_dimer"/>
</dbReference>
<evidence type="ECO:0000313" key="16">
    <source>
        <dbReference type="Proteomes" id="UP000242313"/>
    </source>
</evidence>
<organism evidence="15 16">
    <name type="scientific">Pseudomonas abyssi</name>
    <dbReference type="NCBI Taxonomy" id="170540"/>
    <lineage>
        <taxon>Bacteria</taxon>
        <taxon>Pseudomonadati</taxon>
        <taxon>Pseudomonadota</taxon>
        <taxon>Gammaproteobacteria</taxon>
        <taxon>Pseudomonadales</taxon>
        <taxon>Pseudomonadaceae</taxon>
        <taxon>Pseudomonas</taxon>
    </lineage>
</organism>
<dbReference type="SUPFAM" id="SSF55424">
    <property type="entry name" value="FAD/NAD-linked reductases, dimerisation (C-terminal) domain"/>
    <property type="match status" value="1"/>
</dbReference>
<evidence type="ECO:0000256" key="2">
    <source>
        <dbReference type="ARBA" id="ARBA00011738"/>
    </source>
</evidence>
<evidence type="ECO:0000259" key="13">
    <source>
        <dbReference type="Pfam" id="PF02852"/>
    </source>
</evidence>
<dbReference type="GO" id="GO:0006749">
    <property type="term" value="P:glutathione metabolic process"/>
    <property type="evidence" value="ECO:0007669"/>
    <property type="project" value="TreeGrafter"/>
</dbReference>
<dbReference type="PROSITE" id="PS00076">
    <property type="entry name" value="PYRIDINE_REDOX_1"/>
    <property type="match status" value="1"/>
</dbReference>
<dbReference type="PIRSF" id="PIRSF000350">
    <property type="entry name" value="Mercury_reductase_MerA"/>
    <property type="match status" value="1"/>
</dbReference>
<reference evidence="15 16" key="1">
    <citation type="submission" date="2017-09" db="EMBL/GenBank/DDBJ databases">
        <title>Pseudomonas abyssi sp. nov. isolated from Abyssopelagic Water.</title>
        <authorList>
            <person name="Wei Y."/>
        </authorList>
    </citation>
    <scope>NUCLEOTIDE SEQUENCE [LARGE SCALE GENOMIC DNA]</scope>
    <source>
        <strain evidence="15 16">MT5</strain>
    </source>
</reference>
<evidence type="ECO:0000256" key="3">
    <source>
        <dbReference type="ARBA" id="ARBA00022630"/>
    </source>
</evidence>
<dbReference type="Pfam" id="PF07992">
    <property type="entry name" value="Pyr_redox_2"/>
    <property type="match status" value="1"/>
</dbReference>
<keyword evidence="5" id="KW-0521">NADP</keyword>
<comment type="cofactor">
    <cofactor evidence="10">
        <name>FAD</name>
        <dbReference type="ChEBI" id="CHEBI:57692"/>
    </cofactor>
    <text evidence="10">Binds 1 FAD per subunit.</text>
</comment>
<evidence type="ECO:0000313" key="15">
    <source>
        <dbReference type="EMBL" id="PBK02964.1"/>
    </source>
</evidence>
<dbReference type="InterPro" id="IPR001100">
    <property type="entry name" value="Pyr_nuc-diS_OxRdtase"/>
</dbReference>
<dbReference type="PRINTS" id="PR00411">
    <property type="entry name" value="PNDRDTASEI"/>
</dbReference>
<dbReference type="GO" id="GO:0050660">
    <property type="term" value="F:flavin adenine dinucleotide binding"/>
    <property type="evidence" value="ECO:0007669"/>
    <property type="project" value="InterPro"/>
</dbReference>
<dbReference type="FunFam" id="3.50.50.60:FF:000051">
    <property type="entry name" value="Glutathione reductase"/>
    <property type="match status" value="1"/>
</dbReference>
<evidence type="ECO:0000256" key="11">
    <source>
        <dbReference type="PIRSR" id="PIRSR000350-4"/>
    </source>
</evidence>
<feature type="active site" description="Proton acceptor" evidence="9">
    <location>
        <position position="437"/>
    </location>
</feature>
<feature type="domain" description="FAD/NAD(P)-binding" evidence="14">
    <location>
        <begin position="6"/>
        <end position="318"/>
    </location>
</feature>
<protein>
    <submittedName>
        <fullName evidence="15">Glutathione-disulfide reductase</fullName>
    </submittedName>
</protein>
<dbReference type="InterPro" id="IPR036188">
    <property type="entry name" value="FAD/NAD-bd_sf"/>
</dbReference>
<proteinExistence type="inferred from homology"/>
<evidence type="ECO:0000256" key="6">
    <source>
        <dbReference type="ARBA" id="ARBA00023002"/>
    </source>
</evidence>
<comment type="caution">
    <text evidence="15">The sequence shown here is derived from an EMBL/GenBank/DDBJ whole genome shotgun (WGS) entry which is preliminary data.</text>
</comment>
<dbReference type="Gene3D" id="3.30.390.30">
    <property type="match status" value="1"/>
</dbReference>
<keyword evidence="4 10" id="KW-0274">FAD</keyword>
<dbReference type="Gene3D" id="3.50.50.60">
    <property type="entry name" value="FAD/NAD(P)-binding domain"/>
    <property type="match status" value="2"/>
</dbReference>
<feature type="binding site" evidence="10">
    <location>
        <position position="52"/>
    </location>
    <ligand>
        <name>FAD</name>
        <dbReference type="ChEBI" id="CHEBI:57692"/>
    </ligand>
</feature>
<evidence type="ECO:0000256" key="10">
    <source>
        <dbReference type="PIRSR" id="PIRSR000350-3"/>
    </source>
</evidence>
<dbReference type="PANTHER" id="PTHR42737">
    <property type="entry name" value="GLUTATHIONE REDUCTASE"/>
    <property type="match status" value="1"/>
</dbReference>
<keyword evidence="7" id="KW-1015">Disulfide bond</keyword>
<keyword evidence="3 12" id="KW-0285">Flavoprotein</keyword>
<dbReference type="AlphaFoldDB" id="A0A2A3MEH6"/>
<dbReference type="Proteomes" id="UP000242313">
    <property type="component" value="Unassembled WGS sequence"/>
</dbReference>
<feature type="disulfide bond" description="Redox-active" evidence="11">
    <location>
        <begin position="43"/>
        <end position="48"/>
    </location>
</feature>
<feature type="binding site" evidence="10">
    <location>
        <position position="262"/>
    </location>
    <ligand>
        <name>NAD(+)</name>
        <dbReference type="ChEBI" id="CHEBI:57540"/>
    </ligand>
</feature>
<keyword evidence="10" id="KW-0520">NAD</keyword>
<evidence type="ECO:0000256" key="1">
    <source>
        <dbReference type="ARBA" id="ARBA00007532"/>
    </source>
</evidence>